<comment type="caution">
    <text evidence="1">The sequence shown here is derived from an EMBL/GenBank/DDBJ whole genome shotgun (WGS) entry which is preliminary data.</text>
</comment>
<feature type="non-terminal residue" evidence="1">
    <location>
        <position position="1"/>
    </location>
</feature>
<dbReference type="PANTHER" id="PTHR10974:SF1">
    <property type="entry name" value="FI08016P-RELATED"/>
    <property type="match status" value="1"/>
</dbReference>
<dbReference type="InterPro" id="IPR004245">
    <property type="entry name" value="DUF229"/>
</dbReference>
<evidence type="ECO:0000313" key="2">
    <source>
        <dbReference type="Proteomes" id="UP000708208"/>
    </source>
</evidence>
<dbReference type="AlphaFoldDB" id="A0A8J2KMA3"/>
<protein>
    <submittedName>
        <fullName evidence="1">Uncharacterized protein</fullName>
    </submittedName>
</protein>
<dbReference type="PANTHER" id="PTHR10974">
    <property type="entry name" value="FI08016P-RELATED"/>
    <property type="match status" value="1"/>
</dbReference>
<organism evidence="1 2">
    <name type="scientific">Allacma fusca</name>
    <dbReference type="NCBI Taxonomy" id="39272"/>
    <lineage>
        <taxon>Eukaryota</taxon>
        <taxon>Metazoa</taxon>
        <taxon>Ecdysozoa</taxon>
        <taxon>Arthropoda</taxon>
        <taxon>Hexapoda</taxon>
        <taxon>Collembola</taxon>
        <taxon>Symphypleona</taxon>
        <taxon>Sminthuridae</taxon>
        <taxon>Allacma</taxon>
    </lineage>
</organism>
<keyword evidence="2" id="KW-1185">Reference proteome</keyword>
<dbReference type="EMBL" id="CAJVCH010386727">
    <property type="protein sequence ID" value="CAG7817145.1"/>
    <property type="molecule type" value="Genomic_DNA"/>
</dbReference>
<dbReference type="Proteomes" id="UP000708208">
    <property type="component" value="Unassembled WGS sequence"/>
</dbReference>
<dbReference type="GO" id="GO:0005615">
    <property type="term" value="C:extracellular space"/>
    <property type="evidence" value="ECO:0007669"/>
    <property type="project" value="TreeGrafter"/>
</dbReference>
<evidence type="ECO:0000313" key="1">
    <source>
        <dbReference type="EMBL" id="CAG7817145.1"/>
    </source>
</evidence>
<gene>
    <name evidence="1" type="ORF">AFUS01_LOCUS27726</name>
</gene>
<name>A0A8J2KMA3_9HEXA</name>
<dbReference type="Pfam" id="PF02995">
    <property type="entry name" value="DUF229"/>
    <property type="match status" value="1"/>
</dbReference>
<accession>A0A8J2KMA3</accession>
<dbReference type="OrthoDB" id="413313at2759"/>
<proteinExistence type="predicted"/>
<sequence>MGFLIGLPRHVVRKTCARNWEAPFDNCSFIWKEFDAKNYVTFFFEDGKQSFNWGGQSGFNSVPTDYYFHHLFLALRQIRRNQSKKLYRDCTSKETTTEFMFQTSIRFLRKFSDYPFFFMEWFNDPFHAEDPTTLASYDGHLEN</sequence>
<reference evidence="1" key="1">
    <citation type="submission" date="2021-06" db="EMBL/GenBank/DDBJ databases">
        <authorList>
            <person name="Hodson N. C."/>
            <person name="Mongue J. A."/>
            <person name="Jaron S. K."/>
        </authorList>
    </citation>
    <scope>NUCLEOTIDE SEQUENCE</scope>
</reference>